<gene>
    <name evidence="3" type="ordered locus">ABO_1552</name>
</gene>
<dbReference type="Proteomes" id="UP000008871">
    <property type="component" value="Chromosome"/>
</dbReference>
<evidence type="ECO:0000259" key="2">
    <source>
        <dbReference type="Pfam" id="PF01882"/>
    </source>
</evidence>
<keyword evidence="4" id="KW-1185">Reference proteome</keyword>
<dbReference type="HOGENOM" id="CLU_048408_0_0_6"/>
<dbReference type="InterPro" id="IPR002881">
    <property type="entry name" value="DUF58"/>
</dbReference>
<dbReference type="EMBL" id="AM286690">
    <property type="protein sequence ID" value="CAL17000.1"/>
    <property type="molecule type" value="Genomic_DNA"/>
</dbReference>
<evidence type="ECO:0000313" key="3">
    <source>
        <dbReference type="EMBL" id="CAL17000.1"/>
    </source>
</evidence>
<protein>
    <recommendedName>
        <fullName evidence="2">DUF58 domain-containing protein</fullName>
    </recommendedName>
</protein>
<evidence type="ECO:0000313" key="4">
    <source>
        <dbReference type="Proteomes" id="UP000008871"/>
    </source>
</evidence>
<sequence length="435" mass="49072">MKPAPRLLLAVALWALSAISLLFFSGNIASLLWWAAGAVLAAFALLDLLHGWRRPPPAAQRIVPNALSVQQPHPIKVRITSADLPATVTLADHHPGDDMLTGLPCQLARAENELTEFTYHYRPSRRGPVNFGDLEFWFPSQLGFWSLRKICPARCTVPVYPDFSRLSQTQLDANHSFLLTGTRLKPRRGEGMEFHQLREYHPGDSLRQIDWKATARRRSLISREYQDEQNQQVLIMLDGGRRLGMPVGKLTGFDHALNASLLLAWSALKQKDKAGAMLFSGDQPRWLPPVQGQNGINHLLNGLYDLHPSRHASDFSLAARQLVRHSRRRALVVLVTRLQHEDRDDLLSAVGLMRRHHLVLIADMLLPEQEALARQPVEDFDQALTLCADAQEQKQRQQLHTRLRHAGALVTSATPQNMPQQLNHLYLALKRSGRL</sequence>
<keyword evidence="1" id="KW-0472">Membrane</keyword>
<feature type="domain" description="DUF58" evidence="2">
    <location>
        <begin position="197"/>
        <end position="404"/>
    </location>
</feature>
<dbReference type="KEGG" id="abo:ABO_1552"/>
<proteinExistence type="predicted"/>
<reference evidence="3 4" key="1">
    <citation type="journal article" date="2006" name="Nat. Biotechnol.">
        <title>Genome sequence of the ubiquitous hydrocarbon-degrading marine bacterium Alcanivorax borkumensis.</title>
        <authorList>
            <person name="Schneiker S."/>
            <person name="Martins dos Santos V.A.P."/>
            <person name="Bartels D."/>
            <person name="Bekel T."/>
            <person name="Brecht M."/>
            <person name="Buhrmester J."/>
            <person name="Chernikova T.N."/>
            <person name="Denaro R."/>
            <person name="Ferrer M."/>
            <person name="Gertler C."/>
            <person name="Goesmann A."/>
            <person name="Golyshina O.V."/>
            <person name="Kaminski F."/>
            <person name="Khachane A.N."/>
            <person name="Lang S."/>
            <person name="Linke B."/>
            <person name="McHardy A.C."/>
            <person name="Meyer F."/>
            <person name="Nechitaylo T."/>
            <person name="Puehler A."/>
            <person name="Regenhardt D."/>
            <person name="Rupp O."/>
            <person name="Sabirova J.S."/>
            <person name="Selbitschka W."/>
            <person name="Yakimov M.M."/>
            <person name="Timmis K.N."/>
            <person name="Vorhoelter F.-J."/>
            <person name="Weidner S."/>
            <person name="Kaiser O."/>
            <person name="Golyshin P.N."/>
        </authorList>
    </citation>
    <scope>NUCLEOTIDE SEQUENCE [LARGE SCALE GENOMIC DNA]</scope>
    <source>
        <strain evidence="4">ATCC 700651 / DSM 11573 / NCIMB 13689 / SK2</strain>
    </source>
</reference>
<dbReference type="OrthoDB" id="9812729at2"/>
<dbReference type="eggNOG" id="COG1721">
    <property type="taxonomic scope" value="Bacteria"/>
</dbReference>
<dbReference type="AlphaFoldDB" id="Q0VP98"/>
<dbReference type="PANTHER" id="PTHR33608:SF3">
    <property type="entry name" value="SLR2013 PROTEIN"/>
    <property type="match status" value="1"/>
</dbReference>
<dbReference type="PANTHER" id="PTHR33608">
    <property type="entry name" value="BLL2464 PROTEIN"/>
    <property type="match status" value="1"/>
</dbReference>
<organism evidence="3 4">
    <name type="scientific">Alcanivorax borkumensis (strain ATCC 700651 / DSM 11573 / NCIMB 13689 / SK2)</name>
    <dbReference type="NCBI Taxonomy" id="393595"/>
    <lineage>
        <taxon>Bacteria</taxon>
        <taxon>Pseudomonadati</taxon>
        <taxon>Pseudomonadota</taxon>
        <taxon>Gammaproteobacteria</taxon>
        <taxon>Oceanospirillales</taxon>
        <taxon>Alcanivoracaceae</taxon>
        <taxon>Alcanivorax</taxon>
    </lineage>
</organism>
<dbReference type="Pfam" id="PF01882">
    <property type="entry name" value="DUF58"/>
    <property type="match status" value="1"/>
</dbReference>
<dbReference type="STRING" id="393595.ABO_1552"/>
<name>Q0VP98_ALCBS</name>
<keyword evidence="1" id="KW-0812">Transmembrane</keyword>
<feature type="transmembrane region" description="Helical" evidence="1">
    <location>
        <begin position="31"/>
        <end position="52"/>
    </location>
</feature>
<accession>Q0VP98</accession>
<feature type="transmembrane region" description="Helical" evidence="1">
    <location>
        <begin position="7"/>
        <end position="25"/>
    </location>
</feature>
<dbReference type="RefSeq" id="WP_011588833.1">
    <property type="nucleotide sequence ID" value="NC_008260.1"/>
</dbReference>
<keyword evidence="1" id="KW-1133">Transmembrane helix</keyword>
<evidence type="ECO:0000256" key="1">
    <source>
        <dbReference type="SAM" id="Phobius"/>
    </source>
</evidence>